<keyword evidence="3 6" id="KW-1133">Transmembrane helix</keyword>
<organism evidence="7 8">
    <name type="scientific">Cytospora mali</name>
    <name type="common">Apple Valsa canker fungus</name>
    <name type="synonym">Valsa mali</name>
    <dbReference type="NCBI Taxonomy" id="578113"/>
    <lineage>
        <taxon>Eukaryota</taxon>
        <taxon>Fungi</taxon>
        <taxon>Dikarya</taxon>
        <taxon>Ascomycota</taxon>
        <taxon>Pezizomycotina</taxon>
        <taxon>Sordariomycetes</taxon>
        <taxon>Sordariomycetidae</taxon>
        <taxon>Diaporthales</taxon>
        <taxon>Cytosporaceae</taxon>
        <taxon>Cytospora</taxon>
    </lineage>
</organism>
<keyword evidence="4 6" id="KW-0472">Membrane</keyword>
<dbReference type="EMBL" id="KN714696">
    <property type="protein sequence ID" value="KUI57136.1"/>
    <property type="molecule type" value="Genomic_DNA"/>
</dbReference>
<evidence type="ECO:0000313" key="7">
    <source>
        <dbReference type="EMBL" id="KUI57136.1"/>
    </source>
</evidence>
<feature type="transmembrane region" description="Helical" evidence="6">
    <location>
        <begin position="15"/>
        <end position="39"/>
    </location>
</feature>
<accession>A0A194UZV0</accession>
<dbReference type="PANTHER" id="PTHR35042:SF1">
    <property type="entry name" value="DUF1772-DOMAIN-CONTAINING PROTEIN"/>
    <property type="match status" value="1"/>
</dbReference>
<dbReference type="PANTHER" id="PTHR35042">
    <property type="entry name" value="ANTHRONE OXYGENASE ENCC"/>
    <property type="match status" value="1"/>
</dbReference>
<dbReference type="Pfam" id="PF08592">
    <property type="entry name" value="Anthrone_oxy"/>
    <property type="match status" value="1"/>
</dbReference>
<keyword evidence="8" id="KW-1185">Reference proteome</keyword>
<evidence type="ECO:0000256" key="2">
    <source>
        <dbReference type="ARBA" id="ARBA00022692"/>
    </source>
</evidence>
<feature type="transmembrane region" description="Helical" evidence="6">
    <location>
        <begin position="91"/>
        <end position="110"/>
    </location>
</feature>
<evidence type="ECO:0000256" key="6">
    <source>
        <dbReference type="SAM" id="Phobius"/>
    </source>
</evidence>
<dbReference type="OrthoDB" id="5954308at2759"/>
<keyword evidence="2 6" id="KW-0812">Transmembrane</keyword>
<proteinExistence type="inferred from homology"/>
<comment type="similarity">
    <text evidence="5">Belongs to the anthrone oxygenase family.</text>
</comment>
<evidence type="ECO:0000256" key="1">
    <source>
        <dbReference type="ARBA" id="ARBA00004141"/>
    </source>
</evidence>
<evidence type="ECO:0000256" key="3">
    <source>
        <dbReference type="ARBA" id="ARBA00022989"/>
    </source>
</evidence>
<dbReference type="STRING" id="694573.A0A194UZV0"/>
<comment type="subcellular location">
    <subcellularLocation>
        <location evidence="1">Membrane</location>
        <topology evidence="1">Multi-pass membrane protein</topology>
    </subcellularLocation>
</comment>
<gene>
    <name evidence="7" type="ORF">VP1G_10924</name>
</gene>
<dbReference type="Proteomes" id="UP000078576">
    <property type="component" value="Unassembled WGS sequence"/>
</dbReference>
<dbReference type="InterPro" id="IPR013901">
    <property type="entry name" value="Anthrone_oxy"/>
</dbReference>
<name>A0A194UZV0_CYTMA</name>
<dbReference type="GO" id="GO:0016020">
    <property type="term" value="C:membrane"/>
    <property type="evidence" value="ECO:0007669"/>
    <property type="project" value="UniProtKB-SubCell"/>
</dbReference>
<evidence type="ECO:0000313" key="8">
    <source>
        <dbReference type="Proteomes" id="UP000078576"/>
    </source>
</evidence>
<evidence type="ECO:0000256" key="4">
    <source>
        <dbReference type="ARBA" id="ARBA00023136"/>
    </source>
</evidence>
<sequence>MSTPPPTLIRLTQAVSILISALASGSSIALSTLLIPRLLESPTPLMLRQWTNSYNVTKLIFPFLGNLSTVLYLTLAGHYHTRLSAGTKGTLYLAAGALCLSVTPYTWAFVIPLNKRILHKAEEMRGLNQPHIQRPFLIQQVHPLRRPILTILHQLHIKVEHQPSQAQPRLHQRQAAPDTIPLAKAERLKHLPVVTSIPLRAVIQPPLRDKLPRVRKVLFEVEGRPVRDLQDGPLSDELPVNQGAALRDEAVDPCGEGRVDPQGLVDDSQEVRHLRDGGISHLLLVREAPPYLLPQPGQLGRVPEQVVHRHGQQRGARLAAGHQEDLAVCVQLLPRDAAGLVDLGQDAADYVWPVCLAREPPVDFVSCGLGVRVRLGHDFPRHYGLDEGAQEAHGRDHLRVHHVGEVGEDEGDPGVELAPANAVKGFAEGEVANDVL</sequence>
<protein>
    <submittedName>
        <fullName evidence="7">Uncharacterized protein</fullName>
    </submittedName>
</protein>
<reference evidence="8" key="1">
    <citation type="submission" date="2014-12" db="EMBL/GenBank/DDBJ databases">
        <title>Genome Sequence of Valsa Canker Pathogens Uncovers a Specific Adaption of Colonization on Woody Bark.</title>
        <authorList>
            <person name="Yin Z."/>
            <person name="Liu H."/>
            <person name="Gao X."/>
            <person name="Li Z."/>
            <person name="Song N."/>
            <person name="Ke X."/>
            <person name="Dai Q."/>
            <person name="Wu Y."/>
            <person name="Sun Y."/>
            <person name="Xu J.-R."/>
            <person name="Kang Z.K."/>
            <person name="Wang L."/>
            <person name="Huang L."/>
        </authorList>
    </citation>
    <scope>NUCLEOTIDE SEQUENCE [LARGE SCALE GENOMIC DNA]</scope>
    <source>
        <strain evidence="8">SXYL134</strain>
    </source>
</reference>
<evidence type="ECO:0000256" key="5">
    <source>
        <dbReference type="ARBA" id="ARBA00034313"/>
    </source>
</evidence>
<dbReference type="AlphaFoldDB" id="A0A194UZV0"/>
<feature type="transmembrane region" description="Helical" evidence="6">
    <location>
        <begin position="59"/>
        <end position="79"/>
    </location>
</feature>